<reference evidence="2" key="1">
    <citation type="journal article" date="2019" name="Int. J. Syst. Evol. Microbiol.">
        <title>The Global Catalogue of Microorganisms (GCM) 10K type strain sequencing project: providing services to taxonomists for standard genome sequencing and annotation.</title>
        <authorList>
            <consortium name="The Broad Institute Genomics Platform"/>
            <consortium name="The Broad Institute Genome Sequencing Center for Infectious Disease"/>
            <person name="Wu L."/>
            <person name="Ma J."/>
        </authorList>
    </citation>
    <scope>NUCLEOTIDE SEQUENCE [LARGE SCALE GENOMIC DNA]</scope>
    <source>
        <strain evidence="2">KCTC 52487</strain>
    </source>
</reference>
<dbReference type="RefSeq" id="WP_343164493.1">
    <property type="nucleotide sequence ID" value="NZ_JBHRSV010000016.1"/>
</dbReference>
<evidence type="ECO:0000313" key="1">
    <source>
        <dbReference type="EMBL" id="MFC2926178.1"/>
    </source>
</evidence>
<organism evidence="1 2">
    <name type="scientific">Hyphobacterium vulgare</name>
    <dbReference type="NCBI Taxonomy" id="1736751"/>
    <lineage>
        <taxon>Bacteria</taxon>
        <taxon>Pseudomonadati</taxon>
        <taxon>Pseudomonadota</taxon>
        <taxon>Alphaproteobacteria</taxon>
        <taxon>Maricaulales</taxon>
        <taxon>Maricaulaceae</taxon>
        <taxon>Hyphobacterium</taxon>
    </lineage>
</organism>
<evidence type="ECO:0000313" key="2">
    <source>
        <dbReference type="Proteomes" id="UP001595379"/>
    </source>
</evidence>
<keyword evidence="2" id="KW-1185">Reference proteome</keyword>
<protein>
    <recommendedName>
        <fullName evidence="3">SRPBCC domain-containing protein</fullName>
    </recommendedName>
</protein>
<accession>A0ABV6ZXQ8</accession>
<dbReference type="InterPro" id="IPR023393">
    <property type="entry name" value="START-like_dom_sf"/>
</dbReference>
<comment type="caution">
    <text evidence="1">The sequence shown here is derived from an EMBL/GenBank/DDBJ whole genome shotgun (WGS) entry which is preliminary data.</text>
</comment>
<dbReference type="Gene3D" id="3.30.530.20">
    <property type="match status" value="1"/>
</dbReference>
<dbReference type="SUPFAM" id="SSF55961">
    <property type="entry name" value="Bet v1-like"/>
    <property type="match status" value="1"/>
</dbReference>
<proteinExistence type="predicted"/>
<gene>
    <name evidence="1" type="ORF">ACFOOR_08670</name>
</gene>
<evidence type="ECO:0008006" key="3">
    <source>
        <dbReference type="Google" id="ProtNLM"/>
    </source>
</evidence>
<name>A0ABV6ZXQ8_9PROT</name>
<dbReference type="EMBL" id="JBHRSV010000016">
    <property type="protein sequence ID" value="MFC2926178.1"/>
    <property type="molecule type" value="Genomic_DNA"/>
</dbReference>
<sequence>MAEPPISDAAVKKTTGKGWTEWRTALDLWATELPHKDIARRVKDQYGLSGWWAQAVTGGWEIMTGRRDAHEMPQGFQATASKTIAADEPLVRAAIVEPSVFSGWAPAGGLEITTENPGKPVNARWLGPEGGRVVFRLTAAGDKTQLAVDHERLSDGDTCERMKTAWRAALAALKARLEA</sequence>
<dbReference type="Proteomes" id="UP001595379">
    <property type="component" value="Unassembled WGS sequence"/>
</dbReference>